<evidence type="ECO:0000256" key="1">
    <source>
        <dbReference type="SAM" id="MobiDB-lite"/>
    </source>
</evidence>
<keyword evidence="3" id="KW-1185">Reference proteome</keyword>
<accession>A0A371H760</accession>
<sequence>MSKMGEHKFFLRLQIDQNDEGSSYIKKNCVQGFNLIPRKVGTANHGLWLKKGYNDVDYVGDKVKKKSTTSVNEETKNKVKINEADISAKQSRLLRTDSVTDLKARADSHLEPDPSRLHKADSTKKQDLNKRSRKVVKLGIHV</sequence>
<comment type="caution">
    <text evidence="2">The sequence shown here is derived from an EMBL/GenBank/DDBJ whole genome shotgun (WGS) entry which is preliminary data.</text>
</comment>
<proteinExistence type="predicted"/>
<dbReference type="EMBL" id="QJKJ01003410">
    <property type="protein sequence ID" value="RDX98617.1"/>
    <property type="molecule type" value="Genomic_DNA"/>
</dbReference>
<gene>
    <name evidence="2" type="ORF">CR513_18437</name>
</gene>
<reference evidence="2" key="1">
    <citation type="submission" date="2018-05" db="EMBL/GenBank/DDBJ databases">
        <title>Draft genome of Mucuna pruriens seed.</title>
        <authorList>
            <person name="Nnadi N.E."/>
            <person name="Vos R."/>
            <person name="Hasami M.H."/>
            <person name="Devisetty U.K."/>
            <person name="Aguiy J.C."/>
        </authorList>
    </citation>
    <scope>NUCLEOTIDE SEQUENCE [LARGE SCALE GENOMIC DNA]</scope>
    <source>
        <strain evidence="2">JCA_2017</strain>
    </source>
</reference>
<evidence type="ECO:0000313" key="3">
    <source>
        <dbReference type="Proteomes" id="UP000257109"/>
    </source>
</evidence>
<dbReference type="AlphaFoldDB" id="A0A371H760"/>
<dbReference type="Proteomes" id="UP000257109">
    <property type="component" value="Unassembled WGS sequence"/>
</dbReference>
<feature type="compositionally biased region" description="Basic and acidic residues" evidence="1">
    <location>
        <begin position="105"/>
        <end position="130"/>
    </location>
</feature>
<evidence type="ECO:0000313" key="2">
    <source>
        <dbReference type="EMBL" id="RDX98617.1"/>
    </source>
</evidence>
<feature type="non-terminal residue" evidence="2">
    <location>
        <position position="1"/>
    </location>
</feature>
<feature type="region of interest" description="Disordered" evidence="1">
    <location>
        <begin position="105"/>
        <end position="131"/>
    </location>
</feature>
<name>A0A371H760_MUCPR</name>
<organism evidence="2 3">
    <name type="scientific">Mucuna pruriens</name>
    <name type="common">Velvet bean</name>
    <name type="synonym">Dolichos pruriens</name>
    <dbReference type="NCBI Taxonomy" id="157652"/>
    <lineage>
        <taxon>Eukaryota</taxon>
        <taxon>Viridiplantae</taxon>
        <taxon>Streptophyta</taxon>
        <taxon>Embryophyta</taxon>
        <taxon>Tracheophyta</taxon>
        <taxon>Spermatophyta</taxon>
        <taxon>Magnoliopsida</taxon>
        <taxon>eudicotyledons</taxon>
        <taxon>Gunneridae</taxon>
        <taxon>Pentapetalae</taxon>
        <taxon>rosids</taxon>
        <taxon>fabids</taxon>
        <taxon>Fabales</taxon>
        <taxon>Fabaceae</taxon>
        <taxon>Papilionoideae</taxon>
        <taxon>50 kb inversion clade</taxon>
        <taxon>NPAAA clade</taxon>
        <taxon>indigoferoid/millettioid clade</taxon>
        <taxon>Phaseoleae</taxon>
        <taxon>Mucuna</taxon>
    </lineage>
</organism>
<protein>
    <submittedName>
        <fullName evidence="2">Uncharacterized protein</fullName>
    </submittedName>
</protein>